<reference evidence="2" key="2">
    <citation type="submission" date="2017-01" db="EMBL/GenBank/DDBJ databases">
        <authorList>
            <person name="Mah S.A."/>
            <person name="Swanson W.J."/>
            <person name="Moy G.W."/>
            <person name="Vacquier V.D."/>
        </authorList>
    </citation>
    <scope>NUCLEOTIDE SEQUENCE [LARGE SCALE GENOMIC DNA]</scope>
    <source>
        <strain evidence="2">C18/9</strain>
    </source>
</reference>
<dbReference type="Proteomes" id="UP000219338">
    <property type="component" value="Unassembled WGS sequence"/>
</dbReference>
<dbReference type="OrthoDB" id="413079at2759"/>
<evidence type="ECO:0000313" key="1">
    <source>
        <dbReference type="EMBL" id="SJL13389.1"/>
    </source>
</evidence>
<evidence type="ECO:0000313" key="2">
    <source>
        <dbReference type="EMBL" id="SJL13430.1"/>
    </source>
</evidence>
<gene>
    <name evidence="1" type="ORF">ARMOST_16831</name>
    <name evidence="2" type="ORF">ARMOST_16873</name>
</gene>
<organism evidence="2 3">
    <name type="scientific">Armillaria ostoyae</name>
    <name type="common">Armillaria root rot fungus</name>
    <dbReference type="NCBI Taxonomy" id="47428"/>
    <lineage>
        <taxon>Eukaryota</taxon>
        <taxon>Fungi</taxon>
        <taxon>Dikarya</taxon>
        <taxon>Basidiomycota</taxon>
        <taxon>Agaricomycotina</taxon>
        <taxon>Agaricomycetes</taxon>
        <taxon>Agaricomycetidae</taxon>
        <taxon>Agaricales</taxon>
        <taxon>Marasmiineae</taxon>
        <taxon>Physalacriaceae</taxon>
        <taxon>Armillaria</taxon>
    </lineage>
</organism>
<dbReference type="EMBL" id="FUEG01000020">
    <property type="protein sequence ID" value="SJL13430.1"/>
    <property type="molecule type" value="Genomic_DNA"/>
</dbReference>
<accession>A0A284RXF9</accession>
<proteinExistence type="predicted"/>
<name>A0A284RXF9_ARMOS</name>
<protein>
    <submittedName>
        <fullName evidence="2">Uncharacterized protein</fullName>
    </submittedName>
</protein>
<keyword evidence="3" id="KW-1185">Reference proteome</keyword>
<sequence length="112" mass="12595">MEEPTNYIPFQNTLTEYFTERTRRRSIFRIDFAATLTDPVPQQSLPAFEDIHLRSGIAAATSTEVVVSAIHLQAQTVESESSTSYRRQANLPFAAVCWCFLLGGWNNGTTVH</sequence>
<dbReference type="STRING" id="47428.A0A284RXF9"/>
<evidence type="ECO:0000313" key="3">
    <source>
        <dbReference type="Proteomes" id="UP000219338"/>
    </source>
</evidence>
<dbReference type="AlphaFoldDB" id="A0A284RXF9"/>
<reference evidence="3" key="1">
    <citation type="journal article" date="2017" name="Nat. Ecol. Evol.">
        <title>Genome expansion and lineage-specific genetic innovations in the forest pathogenic fungi Armillaria.</title>
        <authorList>
            <person name="Sipos G."/>
            <person name="Prasanna A.N."/>
            <person name="Walter M.C."/>
            <person name="O'Connor E."/>
            <person name="Balint B."/>
            <person name="Krizsan K."/>
            <person name="Kiss B."/>
            <person name="Hess J."/>
            <person name="Varga T."/>
            <person name="Slot J."/>
            <person name="Riley R."/>
            <person name="Boka B."/>
            <person name="Rigling D."/>
            <person name="Barry K."/>
            <person name="Lee J."/>
            <person name="Mihaltcheva S."/>
            <person name="LaButti K."/>
            <person name="Lipzen A."/>
            <person name="Waldron R."/>
            <person name="Moloney N.M."/>
            <person name="Sperisen C."/>
            <person name="Kredics L."/>
            <person name="Vagvoelgyi C."/>
            <person name="Patrignani A."/>
            <person name="Fitzpatrick D."/>
            <person name="Nagy I."/>
            <person name="Doyle S."/>
            <person name="Anderson J.B."/>
            <person name="Grigoriev I.V."/>
            <person name="Gueldener U."/>
            <person name="Muensterkoetter M."/>
            <person name="Nagy L.G."/>
        </authorList>
    </citation>
    <scope>NUCLEOTIDE SEQUENCE [LARGE SCALE GENOMIC DNA]</scope>
    <source>
        <strain evidence="3">C18/9</strain>
    </source>
</reference>
<dbReference type="EMBL" id="FUEG01000020">
    <property type="protein sequence ID" value="SJL13389.1"/>
    <property type="molecule type" value="Genomic_DNA"/>
</dbReference>